<dbReference type="PRINTS" id="PR00419">
    <property type="entry name" value="ADXRDTASE"/>
</dbReference>
<dbReference type="InterPro" id="IPR020946">
    <property type="entry name" value="Flavin_mOase-like"/>
</dbReference>
<organism evidence="5 6">
    <name type="scientific">Lophium mytilinum</name>
    <dbReference type="NCBI Taxonomy" id="390894"/>
    <lineage>
        <taxon>Eukaryota</taxon>
        <taxon>Fungi</taxon>
        <taxon>Dikarya</taxon>
        <taxon>Ascomycota</taxon>
        <taxon>Pezizomycotina</taxon>
        <taxon>Dothideomycetes</taxon>
        <taxon>Pleosporomycetidae</taxon>
        <taxon>Mytilinidiales</taxon>
        <taxon>Mytilinidiaceae</taxon>
        <taxon>Lophium</taxon>
    </lineage>
</organism>
<evidence type="ECO:0000313" key="5">
    <source>
        <dbReference type="EMBL" id="KAF2501776.1"/>
    </source>
</evidence>
<keyword evidence="6" id="KW-1185">Reference proteome</keyword>
<name>A0A6A6RBP7_9PEZI</name>
<evidence type="ECO:0000313" key="6">
    <source>
        <dbReference type="Proteomes" id="UP000799750"/>
    </source>
</evidence>
<evidence type="ECO:0000256" key="1">
    <source>
        <dbReference type="ARBA" id="ARBA00009183"/>
    </source>
</evidence>
<evidence type="ECO:0000256" key="3">
    <source>
        <dbReference type="ARBA" id="ARBA00022827"/>
    </source>
</evidence>
<dbReference type="OrthoDB" id="66881at2759"/>
<gene>
    <name evidence="5" type="ORF">BU16DRAFT_501109</name>
</gene>
<protein>
    <submittedName>
        <fullName evidence="5">FAD/NAD(P)-binding domain-containing protein</fullName>
    </submittedName>
</protein>
<proteinExistence type="inferred from homology"/>
<dbReference type="InterPro" id="IPR036188">
    <property type="entry name" value="FAD/NAD-bd_sf"/>
</dbReference>
<dbReference type="SUPFAM" id="SSF51905">
    <property type="entry name" value="FAD/NAD(P)-binding domain"/>
    <property type="match status" value="2"/>
</dbReference>
<dbReference type="GO" id="GO:0050661">
    <property type="term" value="F:NADP binding"/>
    <property type="evidence" value="ECO:0007669"/>
    <property type="project" value="InterPro"/>
</dbReference>
<dbReference type="PANTHER" id="PTHR23023">
    <property type="entry name" value="DIMETHYLANILINE MONOOXYGENASE"/>
    <property type="match status" value="1"/>
</dbReference>
<dbReference type="GO" id="GO:0004499">
    <property type="term" value="F:N,N-dimethylaniline monooxygenase activity"/>
    <property type="evidence" value="ECO:0007669"/>
    <property type="project" value="InterPro"/>
</dbReference>
<sequence length="503" mass="56348">MASNIKRVAVIGAGPAGAITIDALTEEKTFDVIRVFERREKAGGIWIEDKNNQPRIPSLRALIEQTADQPIPVPDTFPTLTTQNEKVNGREYRYTYTPVYPGMISNIDGRIMAFSKEKFPKNQEPDANGVIDPDAAFHKSEIIRSWVESLIDRNGYRQQVEYNTSVEKAEKIGKEWVLTLRKALPGGKHNYWWQETFDALVVASGHYSVPRFSEVKGLTEFSENHPGVVQHSKIYRGPEAYRGKTVVTIGASVSATDIARQVASVAKTPLYASIREPHRVYGVVPFEHPQIALKPTISHVSTSPNSRTVYFSDGTQVDNVDHIIFGTGYDFSLPFLPSVKIANRRILGTYEHIFMQNDPTLSFVGGVSAGFTFLVFEWQAVVVARYLAGRTQLPSKEAQKEWEADRLRKRGDGQPFFKVAPDFAEYFEALRELAGEPAPGVPGRRLLKWDPAWLAIAENTMQNRINNWKEGAALVQKQLEGAKAVKQGEQPSKADAYVERARL</sequence>
<dbReference type="GO" id="GO:0050660">
    <property type="term" value="F:flavin adenine dinucleotide binding"/>
    <property type="evidence" value="ECO:0007669"/>
    <property type="project" value="InterPro"/>
</dbReference>
<evidence type="ECO:0000256" key="2">
    <source>
        <dbReference type="ARBA" id="ARBA00022630"/>
    </source>
</evidence>
<evidence type="ECO:0000256" key="4">
    <source>
        <dbReference type="ARBA" id="ARBA00023002"/>
    </source>
</evidence>
<reference evidence="5" key="1">
    <citation type="journal article" date="2020" name="Stud. Mycol.">
        <title>101 Dothideomycetes genomes: a test case for predicting lifestyles and emergence of pathogens.</title>
        <authorList>
            <person name="Haridas S."/>
            <person name="Albert R."/>
            <person name="Binder M."/>
            <person name="Bloem J."/>
            <person name="Labutti K."/>
            <person name="Salamov A."/>
            <person name="Andreopoulos B."/>
            <person name="Baker S."/>
            <person name="Barry K."/>
            <person name="Bills G."/>
            <person name="Bluhm B."/>
            <person name="Cannon C."/>
            <person name="Castanera R."/>
            <person name="Culley D."/>
            <person name="Daum C."/>
            <person name="Ezra D."/>
            <person name="Gonzalez J."/>
            <person name="Henrissat B."/>
            <person name="Kuo A."/>
            <person name="Liang C."/>
            <person name="Lipzen A."/>
            <person name="Lutzoni F."/>
            <person name="Magnuson J."/>
            <person name="Mondo S."/>
            <person name="Nolan M."/>
            <person name="Ohm R."/>
            <person name="Pangilinan J."/>
            <person name="Park H.-J."/>
            <person name="Ramirez L."/>
            <person name="Alfaro M."/>
            <person name="Sun H."/>
            <person name="Tritt A."/>
            <person name="Yoshinaga Y."/>
            <person name="Zwiers L.-H."/>
            <person name="Turgeon B."/>
            <person name="Goodwin S."/>
            <person name="Spatafora J."/>
            <person name="Crous P."/>
            <person name="Grigoriev I."/>
        </authorList>
    </citation>
    <scope>NUCLEOTIDE SEQUENCE</scope>
    <source>
        <strain evidence="5">CBS 269.34</strain>
    </source>
</reference>
<dbReference type="Proteomes" id="UP000799750">
    <property type="component" value="Unassembled WGS sequence"/>
</dbReference>
<keyword evidence="2" id="KW-0285">Flavoprotein</keyword>
<dbReference type="Pfam" id="PF00743">
    <property type="entry name" value="FMO-like"/>
    <property type="match status" value="2"/>
</dbReference>
<dbReference type="AlphaFoldDB" id="A0A6A6RBP7"/>
<dbReference type="EMBL" id="MU004182">
    <property type="protein sequence ID" value="KAF2501776.1"/>
    <property type="molecule type" value="Genomic_DNA"/>
</dbReference>
<accession>A0A6A6RBP7</accession>
<dbReference type="Gene3D" id="3.50.50.60">
    <property type="entry name" value="FAD/NAD(P)-binding domain"/>
    <property type="match status" value="2"/>
</dbReference>
<keyword evidence="3" id="KW-0274">FAD</keyword>
<comment type="similarity">
    <text evidence="1">Belongs to the FMO family.</text>
</comment>
<dbReference type="InterPro" id="IPR050346">
    <property type="entry name" value="FMO-like"/>
</dbReference>
<keyword evidence="4" id="KW-0560">Oxidoreductase</keyword>